<reference evidence="8" key="1">
    <citation type="journal article" date="2020" name="Fungal Divers.">
        <title>Resolving the Mortierellaceae phylogeny through synthesis of multi-gene phylogenetics and phylogenomics.</title>
        <authorList>
            <person name="Vandepol N."/>
            <person name="Liber J."/>
            <person name="Desiro A."/>
            <person name="Na H."/>
            <person name="Kennedy M."/>
            <person name="Barry K."/>
            <person name="Grigoriev I.V."/>
            <person name="Miller A.N."/>
            <person name="O'Donnell K."/>
            <person name="Stajich J.E."/>
            <person name="Bonito G."/>
        </authorList>
    </citation>
    <scope>NUCLEOTIDE SEQUENCE</scope>
    <source>
        <strain evidence="8">MES-2147</strain>
    </source>
</reference>
<dbReference type="EMBL" id="JAAAHW010003997">
    <property type="protein sequence ID" value="KAF9979679.1"/>
    <property type="molecule type" value="Genomic_DNA"/>
</dbReference>
<evidence type="ECO:0000259" key="7">
    <source>
        <dbReference type="Pfam" id="PF03168"/>
    </source>
</evidence>
<dbReference type="Proteomes" id="UP000749646">
    <property type="component" value="Unassembled WGS sequence"/>
</dbReference>
<keyword evidence="2 6" id="KW-0812">Transmembrane</keyword>
<name>A0A9P6JHA9_9FUNG</name>
<evidence type="ECO:0000256" key="3">
    <source>
        <dbReference type="ARBA" id="ARBA00022989"/>
    </source>
</evidence>
<feature type="transmembrane region" description="Helical" evidence="6">
    <location>
        <begin position="95"/>
        <end position="121"/>
    </location>
</feature>
<dbReference type="AlphaFoldDB" id="A0A9P6JHA9"/>
<feature type="domain" description="Late embryogenesis abundant protein LEA-2 subgroup" evidence="7">
    <location>
        <begin position="154"/>
        <end position="245"/>
    </location>
</feature>
<dbReference type="SUPFAM" id="SSF117070">
    <property type="entry name" value="LEA14-like"/>
    <property type="match status" value="1"/>
</dbReference>
<keyword evidence="4 6" id="KW-0472">Membrane</keyword>
<proteinExistence type="predicted"/>
<dbReference type="OrthoDB" id="20273at2759"/>
<evidence type="ECO:0000256" key="6">
    <source>
        <dbReference type="SAM" id="Phobius"/>
    </source>
</evidence>
<dbReference type="GO" id="GO:0016020">
    <property type="term" value="C:membrane"/>
    <property type="evidence" value="ECO:0007669"/>
    <property type="project" value="UniProtKB-SubCell"/>
</dbReference>
<dbReference type="InterPro" id="IPR044839">
    <property type="entry name" value="NDR1-like"/>
</dbReference>
<feature type="compositionally biased region" description="Low complexity" evidence="5">
    <location>
        <begin position="35"/>
        <end position="47"/>
    </location>
</feature>
<dbReference type="GO" id="GO:0098542">
    <property type="term" value="P:defense response to other organism"/>
    <property type="evidence" value="ECO:0007669"/>
    <property type="project" value="InterPro"/>
</dbReference>
<gene>
    <name evidence="8" type="ORF">BGZ65_006194</name>
</gene>
<evidence type="ECO:0000256" key="4">
    <source>
        <dbReference type="ARBA" id="ARBA00023136"/>
    </source>
</evidence>
<evidence type="ECO:0000256" key="5">
    <source>
        <dbReference type="SAM" id="MobiDB-lite"/>
    </source>
</evidence>
<sequence length="302" mass="33551">MSQYGHQPGTYGQANNNNNNNDLETNAKCELQHSNGYNGYNGYNNGGPPTPPEAENGHKGSSSNSSDSTTRVIPIKAQKPKSRYLPCFPCIRSTYGRVACCLCIVILLVIIILVIVFFAVFKRPTADYLGIRGTPVFSLNQGVTTLGISFIVDLQIKNPNPVGIDVESIVSTVYYPGYGPPIGDGTISHVNFPSKSTTVMQFPMVVNYDRREDPSFLVVRSILTKCGLFGRTDDKINVTYYAKMKIKILSFTFTEELKDQVISFDCPVNTSQWVFLGLLVAFLDERNHVVILNPRYLRQTII</sequence>
<comment type="subcellular location">
    <subcellularLocation>
        <location evidence="1">Membrane</location>
        <topology evidence="1">Single-pass membrane protein</topology>
    </subcellularLocation>
</comment>
<protein>
    <recommendedName>
        <fullName evidence="7">Late embryogenesis abundant protein LEA-2 subgroup domain-containing protein</fullName>
    </recommendedName>
</protein>
<dbReference type="Pfam" id="PF03168">
    <property type="entry name" value="LEA_2"/>
    <property type="match status" value="1"/>
</dbReference>
<feature type="compositionally biased region" description="Polar residues" evidence="5">
    <location>
        <begin position="1"/>
        <end position="14"/>
    </location>
</feature>
<keyword evidence="3 6" id="KW-1133">Transmembrane helix</keyword>
<feature type="region of interest" description="Disordered" evidence="5">
    <location>
        <begin position="1"/>
        <end position="71"/>
    </location>
</feature>
<accession>A0A9P6JHA9</accession>
<dbReference type="PANTHER" id="PTHR31234">
    <property type="entry name" value="LATE EMBRYOGENESIS ABUNDANT (LEA) HYDROXYPROLINE-RICH GLYCOPROTEIN FAMILY"/>
    <property type="match status" value="1"/>
</dbReference>
<dbReference type="InterPro" id="IPR004864">
    <property type="entry name" value="LEA_2"/>
</dbReference>
<evidence type="ECO:0000256" key="2">
    <source>
        <dbReference type="ARBA" id="ARBA00022692"/>
    </source>
</evidence>
<organism evidence="8 9">
    <name type="scientific">Modicella reniformis</name>
    <dbReference type="NCBI Taxonomy" id="1440133"/>
    <lineage>
        <taxon>Eukaryota</taxon>
        <taxon>Fungi</taxon>
        <taxon>Fungi incertae sedis</taxon>
        <taxon>Mucoromycota</taxon>
        <taxon>Mortierellomycotina</taxon>
        <taxon>Mortierellomycetes</taxon>
        <taxon>Mortierellales</taxon>
        <taxon>Mortierellaceae</taxon>
        <taxon>Modicella</taxon>
    </lineage>
</organism>
<evidence type="ECO:0000313" key="8">
    <source>
        <dbReference type="EMBL" id="KAF9979679.1"/>
    </source>
</evidence>
<comment type="caution">
    <text evidence="8">The sequence shown here is derived from an EMBL/GenBank/DDBJ whole genome shotgun (WGS) entry which is preliminary data.</text>
</comment>
<dbReference type="Gene3D" id="2.60.40.1820">
    <property type="match status" value="1"/>
</dbReference>
<keyword evidence="9" id="KW-1185">Reference proteome</keyword>
<evidence type="ECO:0000313" key="9">
    <source>
        <dbReference type="Proteomes" id="UP000749646"/>
    </source>
</evidence>
<evidence type="ECO:0000256" key="1">
    <source>
        <dbReference type="ARBA" id="ARBA00004167"/>
    </source>
</evidence>
<dbReference type="PANTHER" id="PTHR31234:SF2">
    <property type="entry name" value="OS05G0199100 PROTEIN"/>
    <property type="match status" value="1"/>
</dbReference>